<dbReference type="SUPFAM" id="SSF53335">
    <property type="entry name" value="S-adenosyl-L-methionine-dependent methyltransferases"/>
    <property type="match status" value="1"/>
</dbReference>
<dbReference type="AlphaFoldDB" id="A0AAD0K8B3"/>
<feature type="domain" description="Methyltransferase" evidence="3">
    <location>
        <begin position="54"/>
        <end position="146"/>
    </location>
</feature>
<dbReference type="InterPro" id="IPR041698">
    <property type="entry name" value="Methyltransf_25"/>
</dbReference>
<protein>
    <submittedName>
        <fullName evidence="4">Class I SAM-dependent methyltransferase</fullName>
    </submittedName>
</protein>
<dbReference type="PANTHER" id="PTHR43861:SF1">
    <property type="entry name" value="TRANS-ACONITATE 2-METHYLTRANSFERASE"/>
    <property type="match status" value="1"/>
</dbReference>
<keyword evidence="2" id="KW-0808">Transferase</keyword>
<dbReference type="Gene3D" id="3.40.50.150">
    <property type="entry name" value="Vaccinia Virus protein VP39"/>
    <property type="match status" value="1"/>
</dbReference>
<dbReference type="CDD" id="cd02440">
    <property type="entry name" value="AdoMet_MTases"/>
    <property type="match status" value="1"/>
</dbReference>
<keyword evidence="1 4" id="KW-0489">Methyltransferase</keyword>
<evidence type="ECO:0000256" key="1">
    <source>
        <dbReference type="ARBA" id="ARBA00022603"/>
    </source>
</evidence>
<accession>A0AAD0K8B3</accession>
<dbReference type="GeneID" id="32689700"/>
<dbReference type="GO" id="GO:0032259">
    <property type="term" value="P:methylation"/>
    <property type="evidence" value="ECO:0007669"/>
    <property type="project" value="UniProtKB-KW"/>
</dbReference>
<evidence type="ECO:0000256" key="2">
    <source>
        <dbReference type="ARBA" id="ARBA00022679"/>
    </source>
</evidence>
<name>A0AAD0K8B3_9ACTN</name>
<dbReference type="Proteomes" id="UP000247118">
    <property type="component" value="Chromosome"/>
</dbReference>
<evidence type="ECO:0000259" key="3">
    <source>
        <dbReference type="Pfam" id="PF13649"/>
    </source>
</evidence>
<dbReference type="GO" id="GO:0008168">
    <property type="term" value="F:methyltransferase activity"/>
    <property type="evidence" value="ECO:0007669"/>
    <property type="project" value="UniProtKB-KW"/>
</dbReference>
<evidence type="ECO:0000313" key="5">
    <source>
        <dbReference type="Proteomes" id="UP000247118"/>
    </source>
</evidence>
<gene>
    <name evidence="4" type="ORF">DLJ61_18040</name>
</gene>
<dbReference type="InterPro" id="IPR029063">
    <property type="entry name" value="SAM-dependent_MTases_sf"/>
</dbReference>
<dbReference type="Pfam" id="PF13649">
    <property type="entry name" value="Methyltransf_25"/>
    <property type="match status" value="1"/>
</dbReference>
<sequence>MSSADDDAGFQPGYDALADLYATTFPSPFSNTLQRHVIDAFVDHVRGSGVPGTVLDVGCGPGGVTAEVAAAGLDVIGADPSTEMVRIARTSHADLRFVLDDARLRSPELDEIDIAAVVARFSLIHVPPGSVPDILRGWAARMRPGGVVLIAGQTTEADEVIEFDHRVAPAWRWHPDRMSAALAGAGLDEEWRTVRRADDDHRFPEFHLLARRR</sequence>
<dbReference type="RefSeq" id="WP_004023687.1">
    <property type="nucleotide sequence ID" value="NZ_CABEIC010000002.1"/>
</dbReference>
<evidence type="ECO:0000313" key="4">
    <source>
        <dbReference type="EMBL" id="AWO85158.1"/>
    </source>
</evidence>
<organism evidence="4 5">
    <name type="scientific">Gordonia terrae</name>
    <dbReference type="NCBI Taxonomy" id="2055"/>
    <lineage>
        <taxon>Bacteria</taxon>
        <taxon>Bacillati</taxon>
        <taxon>Actinomycetota</taxon>
        <taxon>Actinomycetes</taxon>
        <taxon>Mycobacteriales</taxon>
        <taxon>Gordoniaceae</taxon>
        <taxon>Gordonia</taxon>
    </lineage>
</organism>
<proteinExistence type="predicted"/>
<reference evidence="4 5" key="1">
    <citation type="submission" date="2018-05" db="EMBL/GenBank/DDBJ databases">
        <title>Complete genome sequence of Gordonia terrae NRRL B-16283.</title>
        <authorList>
            <person name="Garlena R.A."/>
            <person name="Russell D.A."/>
            <person name="Hatfull G.F."/>
        </authorList>
    </citation>
    <scope>NUCLEOTIDE SEQUENCE [LARGE SCALE GENOMIC DNA]</scope>
    <source>
        <strain evidence="4 5">NRRL B-16283</strain>
    </source>
</reference>
<dbReference type="PANTHER" id="PTHR43861">
    <property type="entry name" value="TRANS-ACONITATE 2-METHYLTRANSFERASE-RELATED"/>
    <property type="match status" value="1"/>
</dbReference>
<dbReference type="KEGG" id="gta:BCM27_17845"/>
<dbReference type="EMBL" id="CP029604">
    <property type="protein sequence ID" value="AWO85158.1"/>
    <property type="molecule type" value="Genomic_DNA"/>
</dbReference>